<dbReference type="InterPro" id="IPR047057">
    <property type="entry name" value="MerR_fam"/>
</dbReference>
<dbReference type="SUPFAM" id="SSF46955">
    <property type="entry name" value="Putative DNA-binding domain"/>
    <property type="match status" value="1"/>
</dbReference>
<reference evidence="4 5" key="1">
    <citation type="submission" date="2022-10" db="EMBL/GenBank/DDBJ databases">
        <title>Description of Fervidibacillus gen. nov. in the family Fervidibacillaceae fam. nov. with two species, Fervidibacillus albus sp. nov., and Fervidibacillus halotolerans sp. nov., isolated from tidal flat sediments.</title>
        <authorList>
            <person name="Kwon K.K."/>
            <person name="Yang S.-H."/>
        </authorList>
    </citation>
    <scope>NUCLEOTIDE SEQUENCE [LARGE SCALE GENOMIC DNA]</scope>
    <source>
        <strain evidence="4 5">DSM 23332</strain>
    </source>
</reference>
<evidence type="ECO:0000313" key="4">
    <source>
        <dbReference type="EMBL" id="MCU9593938.1"/>
    </source>
</evidence>
<evidence type="ECO:0000256" key="1">
    <source>
        <dbReference type="ARBA" id="ARBA00023125"/>
    </source>
</evidence>
<comment type="caution">
    <text evidence="4">The sequence shown here is derived from an EMBL/GenBank/DDBJ whole genome shotgun (WGS) entry which is preliminary data.</text>
</comment>
<evidence type="ECO:0000259" key="3">
    <source>
        <dbReference type="PROSITE" id="PS50937"/>
    </source>
</evidence>
<dbReference type="PRINTS" id="PR00040">
    <property type="entry name" value="HTHMERR"/>
</dbReference>
<keyword evidence="1 4" id="KW-0238">DNA-binding</keyword>
<dbReference type="Gene3D" id="1.10.1660.10">
    <property type="match status" value="1"/>
</dbReference>
<sequence>MTYVYTISELAEEFDISARTIRYYEEINLIHPNRTENGHRIYTRRDRARLRLILRGKRFGFSLEEIAEMITLFDKDRTGEKQLEVTIQYGQKKLLEMEEKINDMVALKGEIEELLLDFQKRLNKIKEEKKNEFV</sequence>
<dbReference type="CDD" id="cd04776">
    <property type="entry name" value="HTH_GnyR"/>
    <property type="match status" value="1"/>
</dbReference>
<dbReference type="PANTHER" id="PTHR30204:SF58">
    <property type="entry name" value="HTH-TYPE TRANSCRIPTIONAL REGULATOR YFMP"/>
    <property type="match status" value="1"/>
</dbReference>
<dbReference type="InterPro" id="IPR009061">
    <property type="entry name" value="DNA-bd_dom_put_sf"/>
</dbReference>
<keyword evidence="5" id="KW-1185">Reference proteome</keyword>
<accession>A0ABT2WE56</accession>
<protein>
    <submittedName>
        <fullName evidence="4">MerR family DNA-binding transcriptional regulator</fullName>
    </submittedName>
</protein>
<dbReference type="PROSITE" id="PS50937">
    <property type="entry name" value="HTH_MERR_2"/>
    <property type="match status" value="1"/>
</dbReference>
<dbReference type="InterPro" id="IPR000551">
    <property type="entry name" value="MerR-type_HTH_dom"/>
</dbReference>
<name>A0ABT2WE56_9BACI</name>
<dbReference type="RefSeq" id="WP_173657755.1">
    <property type="nucleotide sequence ID" value="NZ_JAOUSE010000010.1"/>
</dbReference>
<dbReference type="PANTHER" id="PTHR30204">
    <property type="entry name" value="REDOX-CYCLING DRUG-SENSING TRANSCRIPTIONAL ACTIVATOR SOXR"/>
    <property type="match status" value="1"/>
</dbReference>
<dbReference type="Proteomes" id="UP001208656">
    <property type="component" value="Unassembled WGS sequence"/>
</dbReference>
<gene>
    <name evidence="4" type="ORF">OEV82_05665</name>
</gene>
<dbReference type="EMBL" id="JAOUSE010000010">
    <property type="protein sequence ID" value="MCU9593938.1"/>
    <property type="molecule type" value="Genomic_DNA"/>
</dbReference>
<evidence type="ECO:0000256" key="2">
    <source>
        <dbReference type="SAM" id="Coils"/>
    </source>
</evidence>
<keyword evidence="2" id="KW-0175">Coiled coil</keyword>
<feature type="domain" description="HTH merR-type" evidence="3">
    <location>
        <begin position="4"/>
        <end position="72"/>
    </location>
</feature>
<dbReference type="SMART" id="SM00422">
    <property type="entry name" value="HTH_MERR"/>
    <property type="match status" value="1"/>
</dbReference>
<feature type="coiled-coil region" evidence="2">
    <location>
        <begin position="97"/>
        <end position="128"/>
    </location>
</feature>
<dbReference type="Pfam" id="PF13411">
    <property type="entry name" value="MerR_1"/>
    <property type="match status" value="1"/>
</dbReference>
<proteinExistence type="predicted"/>
<evidence type="ECO:0000313" key="5">
    <source>
        <dbReference type="Proteomes" id="UP001208656"/>
    </source>
</evidence>
<organism evidence="4 5">
    <name type="scientific">Pallidibacillus thermolactis</name>
    <dbReference type="NCBI Taxonomy" id="251051"/>
    <lineage>
        <taxon>Bacteria</taxon>
        <taxon>Bacillati</taxon>
        <taxon>Bacillota</taxon>
        <taxon>Bacilli</taxon>
        <taxon>Bacillales</taxon>
        <taxon>Bacillaceae</taxon>
        <taxon>Pallidibacillus</taxon>
    </lineage>
</organism>
<dbReference type="GO" id="GO:0003677">
    <property type="term" value="F:DNA binding"/>
    <property type="evidence" value="ECO:0007669"/>
    <property type="project" value="UniProtKB-KW"/>
</dbReference>